<keyword evidence="2" id="KW-1185">Reference proteome</keyword>
<evidence type="ECO:0000313" key="2">
    <source>
        <dbReference type="Proteomes" id="UP000217790"/>
    </source>
</evidence>
<gene>
    <name evidence="1" type="ORF">ARMGADRAFT_871281</name>
</gene>
<feature type="non-terminal residue" evidence="1">
    <location>
        <position position="123"/>
    </location>
</feature>
<accession>A0A2H3DLP5</accession>
<sequence length="123" mass="13850">FGGMNIIVTGDLAQLPPVVDSKVFTHIKHFKSSNQQQIDIKILWLCIDTVVVLHKVWRQQGSSNVPFVDMLGRLQTGSCTPEDYAMLSSRVLNTHQNPDWSLELWSGTPLIVSQNDLKDAFNE</sequence>
<proteinExistence type="predicted"/>
<dbReference type="Proteomes" id="UP000217790">
    <property type="component" value="Unassembled WGS sequence"/>
</dbReference>
<evidence type="ECO:0008006" key="3">
    <source>
        <dbReference type="Google" id="ProtNLM"/>
    </source>
</evidence>
<dbReference type="EMBL" id="KZ293651">
    <property type="protein sequence ID" value="PBK96129.1"/>
    <property type="molecule type" value="Genomic_DNA"/>
</dbReference>
<dbReference type="STRING" id="47427.A0A2H3DLP5"/>
<organism evidence="1 2">
    <name type="scientific">Armillaria gallica</name>
    <name type="common">Bulbous honey fungus</name>
    <name type="synonym">Armillaria bulbosa</name>
    <dbReference type="NCBI Taxonomy" id="47427"/>
    <lineage>
        <taxon>Eukaryota</taxon>
        <taxon>Fungi</taxon>
        <taxon>Dikarya</taxon>
        <taxon>Basidiomycota</taxon>
        <taxon>Agaricomycotina</taxon>
        <taxon>Agaricomycetes</taxon>
        <taxon>Agaricomycetidae</taxon>
        <taxon>Agaricales</taxon>
        <taxon>Marasmiineae</taxon>
        <taxon>Physalacriaceae</taxon>
        <taxon>Armillaria</taxon>
    </lineage>
</organism>
<reference evidence="2" key="1">
    <citation type="journal article" date="2017" name="Nat. Ecol. Evol.">
        <title>Genome expansion and lineage-specific genetic innovations in the forest pathogenic fungi Armillaria.</title>
        <authorList>
            <person name="Sipos G."/>
            <person name="Prasanna A.N."/>
            <person name="Walter M.C."/>
            <person name="O'Connor E."/>
            <person name="Balint B."/>
            <person name="Krizsan K."/>
            <person name="Kiss B."/>
            <person name="Hess J."/>
            <person name="Varga T."/>
            <person name="Slot J."/>
            <person name="Riley R."/>
            <person name="Boka B."/>
            <person name="Rigling D."/>
            <person name="Barry K."/>
            <person name="Lee J."/>
            <person name="Mihaltcheva S."/>
            <person name="LaButti K."/>
            <person name="Lipzen A."/>
            <person name="Waldron R."/>
            <person name="Moloney N.M."/>
            <person name="Sperisen C."/>
            <person name="Kredics L."/>
            <person name="Vagvoelgyi C."/>
            <person name="Patrignani A."/>
            <person name="Fitzpatrick D."/>
            <person name="Nagy I."/>
            <person name="Doyle S."/>
            <person name="Anderson J.B."/>
            <person name="Grigoriev I.V."/>
            <person name="Gueldener U."/>
            <person name="Muensterkoetter M."/>
            <person name="Nagy L.G."/>
        </authorList>
    </citation>
    <scope>NUCLEOTIDE SEQUENCE [LARGE SCALE GENOMIC DNA]</scope>
    <source>
        <strain evidence="2">Ar21-2</strain>
    </source>
</reference>
<dbReference type="AlphaFoldDB" id="A0A2H3DLP5"/>
<dbReference type="SUPFAM" id="SSF52540">
    <property type="entry name" value="P-loop containing nucleoside triphosphate hydrolases"/>
    <property type="match status" value="1"/>
</dbReference>
<dbReference type="InParanoid" id="A0A2H3DLP5"/>
<dbReference type="OrthoDB" id="432234at2759"/>
<protein>
    <recommendedName>
        <fullName evidence="3">DNA helicase</fullName>
    </recommendedName>
</protein>
<dbReference type="InterPro" id="IPR027417">
    <property type="entry name" value="P-loop_NTPase"/>
</dbReference>
<name>A0A2H3DLP5_ARMGA</name>
<evidence type="ECO:0000313" key="1">
    <source>
        <dbReference type="EMBL" id="PBK96129.1"/>
    </source>
</evidence>
<feature type="non-terminal residue" evidence="1">
    <location>
        <position position="1"/>
    </location>
</feature>